<proteinExistence type="predicted"/>
<dbReference type="Proteomes" id="UP000801864">
    <property type="component" value="Unassembled WGS sequence"/>
</dbReference>
<evidence type="ECO:0000313" key="2">
    <source>
        <dbReference type="Proteomes" id="UP000801864"/>
    </source>
</evidence>
<protein>
    <submittedName>
        <fullName evidence="1">Uncharacterized protein</fullName>
    </submittedName>
</protein>
<comment type="caution">
    <text evidence="1">The sequence shown here is derived from an EMBL/GenBank/DDBJ whole genome shotgun (WGS) entry which is preliminary data.</text>
</comment>
<gene>
    <name evidence="1" type="ORF">CFAM422_010832</name>
</gene>
<organism evidence="1 2">
    <name type="scientific">Trichoderma lentiforme</name>
    <dbReference type="NCBI Taxonomy" id="1567552"/>
    <lineage>
        <taxon>Eukaryota</taxon>
        <taxon>Fungi</taxon>
        <taxon>Dikarya</taxon>
        <taxon>Ascomycota</taxon>
        <taxon>Pezizomycotina</taxon>
        <taxon>Sordariomycetes</taxon>
        <taxon>Hypocreomycetidae</taxon>
        <taxon>Hypocreales</taxon>
        <taxon>Hypocreaceae</taxon>
        <taxon>Trichoderma</taxon>
    </lineage>
</organism>
<keyword evidence="2" id="KW-1185">Reference proteome</keyword>
<dbReference type="EMBL" id="QLNT01000022">
    <property type="protein sequence ID" value="KAF3060678.1"/>
    <property type="molecule type" value="Genomic_DNA"/>
</dbReference>
<name>A0A9P4X7L4_9HYPO</name>
<sequence length="82" mass="9165">MRTITLQEYFGSAPGEFSHNPAGFGLGCGLNISVRVTYRIRLSLLDWWASVPFQIGSDRLQQQESQDTQGLTVVFIEPRSSC</sequence>
<dbReference type="AlphaFoldDB" id="A0A9P4X7L4"/>
<accession>A0A9P4X7L4</accession>
<dbReference type="PROSITE" id="PS51257">
    <property type="entry name" value="PROKAR_LIPOPROTEIN"/>
    <property type="match status" value="1"/>
</dbReference>
<reference evidence="1 2" key="1">
    <citation type="submission" date="2018-06" db="EMBL/GenBank/DDBJ databases">
        <title>Genome analysis of cellulolytic fungus Trichoderma lentiforme CFAM-422.</title>
        <authorList>
            <person name="Steindorff A.S."/>
            <person name="Formighieri E.F."/>
            <person name="Midorikawa G.E.O."/>
            <person name="Tamietti M.S."/>
            <person name="Ramos E.Z."/>
            <person name="Silva A.S."/>
            <person name="Bon E.P.S."/>
            <person name="Mendes T.D."/>
            <person name="Damaso M.C.T."/>
            <person name="Favaro L.C.L."/>
        </authorList>
    </citation>
    <scope>NUCLEOTIDE SEQUENCE [LARGE SCALE GENOMIC DNA]</scope>
    <source>
        <strain evidence="1 2">CFAM-422</strain>
    </source>
</reference>
<evidence type="ECO:0000313" key="1">
    <source>
        <dbReference type="EMBL" id="KAF3060678.1"/>
    </source>
</evidence>